<accession>A0A4Q9KR82</accession>
<dbReference type="EMBL" id="PIXR01003121">
    <property type="protein sequence ID" value="TBT97183.1"/>
    <property type="molecule type" value="Genomic_DNA"/>
</dbReference>
<dbReference type="AlphaFoldDB" id="A0A4Q9KR82"/>
<name>A0A4Q9KR82_9MICR</name>
<proteinExistence type="predicted"/>
<gene>
    <name evidence="1" type="ORF">CWI39_3121p0010</name>
</gene>
<organism evidence="1 2">
    <name type="scientific">Hamiltosporidium magnivora</name>
    <dbReference type="NCBI Taxonomy" id="148818"/>
    <lineage>
        <taxon>Eukaryota</taxon>
        <taxon>Fungi</taxon>
        <taxon>Fungi incertae sedis</taxon>
        <taxon>Microsporidia</taxon>
        <taxon>Dubosqiidae</taxon>
        <taxon>Hamiltosporidium</taxon>
    </lineage>
</organism>
<reference evidence="1 2" key="1">
    <citation type="submission" date="2017-12" db="EMBL/GenBank/DDBJ databases">
        <authorList>
            <person name="Pombert J.-F."/>
            <person name="Haag K.L."/>
            <person name="Ebert D."/>
        </authorList>
    </citation>
    <scope>NUCLEOTIDE SEQUENCE [LARGE SCALE GENOMIC DNA]</scope>
    <source>
        <strain evidence="1">IL-BN-2</strain>
    </source>
</reference>
<evidence type="ECO:0000313" key="2">
    <source>
        <dbReference type="Proteomes" id="UP000293045"/>
    </source>
</evidence>
<comment type="caution">
    <text evidence="1">The sequence shown here is derived from an EMBL/GenBank/DDBJ whole genome shotgun (WGS) entry which is preliminary data.</text>
</comment>
<evidence type="ECO:0000313" key="1">
    <source>
        <dbReference type="EMBL" id="TBT97183.1"/>
    </source>
</evidence>
<sequence length="162" mass="18766">MIPGGGWLINSRDDTEPENFIFSSNMNFEVTSKHKGCYHDKQTRSEYDGTETDEDNEGLAANTINTIVKLYENEKNNFPRHVNRRNQPTTQRIIRKTKTGLSKLRARMSTIADSEILEVSTKYEAKARKNFHERLYNNNTIANENTTTNTTKINFRKKKEST</sequence>
<dbReference type="Proteomes" id="UP000293045">
    <property type="component" value="Unassembled WGS sequence"/>
</dbReference>
<protein>
    <submittedName>
        <fullName evidence="1">Uncharacterized protein</fullName>
    </submittedName>
</protein>
<dbReference type="VEuPathDB" id="MicrosporidiaDB:CWI39_3121p0010"/>